<evidence type="ECO:0000256" key="4">
    <source>
        <dbReference type="ARBA" id="ARBA00023163"/>
    </source>
</evidence>
<comment type="similarity">
    <text evidence="1">Belongs to the LysR transcriptional regulatory family.</text>
</comment>
<dbReference type="Pfam" id="PF00126">
    <property type="entry name" value="HTH_1"/>
    <property type="match status" value="1"/>
</dbReference>
<dbReference type="PANTHER" id="PTHR30537:SF26">
    <property type="entry name" value="GLYCINE CLEAVAGE SYSTEM TRANSCRIPTIONAL ACTIVATOR"/>
    <property type="match status" value="1"/>
</dbReference>
<dbReference type="SUPFAM" id="SSF46785">
    <property type="entry name" value="Winged helix' DNA-binding domain"/>
    <property type="match status" value="1"/>
</dbReference>
<dbReference type="InterPro" id="IPR000847">
    <property type="entry name" value="LysR_HTH_N"/>
</dbReference>
<dbReference type="GeneID" id="97218921"/>
<dbReference type="InterPro" id="IPR005119">
    <property type="entry name" value="LysR_subst-bd"/>
</dbReference>
<evidence type="ECO:0000256" key="1">
    <source>
        <dbReference type="ARBA" id="ARBA00009437"/>
    </source>
</evidence>
<keyword evidence="4" id="KW-0804">Transcription</keyword>
<evidence type="ECO:0000313" key="6">
    <source>
        <dbReference type="EMBL" id="MFM4891741.1"/>
    </source>
</evidence>
<dbReference type="Gene3D" id="3.40.190.10">
    <property type="entry name" value="Periplasmic binding protein-like II"/>
    <property type="match status" value="2"/>
</dbReference>
<organism evidence="6 7">
    <name type="scientific">Aeromonas bivalvium</name>
    <dbReference type="NCBI Taxonomy" id="440079"/>
    <lineage>
        <taxon>Bacteria</taxon>
        <taxon>Pseudomonadati</taxon>
        <taxon>Pseudomonadota</taxon>
        <taxon>Gammaproteobacteria</taxon>
        <taxon>Aeromonadales</taxon>
        <taxon>Aeromonadaceae</taxon>
        <taxon>Aeromonas</taxon>
    </lineage>
</organism>
<dbReference type="RefSeq" id="WP_041994090.1">
    <property type="nucleotide sequence ID" value="NZ_CDBT01000010.1"/>
</dbReference>
<evidence type="ECO:0000256" key="3">
    <source>
        <dbReference type="ARBA" id="ARBA00023125"/>
    </source>
</evidence>
<keyword evidence="2" id="KW-0805">Transcription regulation</keyword>
<reference evidence="6 7" key="1">
    <citation type="submission" date="2024-09" db="EMBL/GenBank/DDBJ databases">
        <title>Aeromonas strains Genome sequencing and assembly.</title>
        <authorList>
            <person name="Hu X."/>
            <person name="Tang B."/>
        </authorList>
    </citation>
    <scope>NUCLEOTIDE SEQUENCE [LARGE SCALE GENOMIC DNA]</scope>
    <source>
        <strain evidence="6 7">NB23SCDHY001</strain>
    </source>
</reference>
<dbReference type="InterPro" id="IPR036388">
    <property type="entry name" value="WH-like_DNA-bd_sf"/>
</dbReference>
<dbReference type="PROSITE" id="PS50931">
    <property type="entry name" value="HTH_LYSR"/>
    <property type="match status" value="1"/>
</dbReference>
<dbReference type="InterPro" id="IPR036390">
    <property type="entry name" value="WH_DNA-bd_sf"/>
</dbReference>
<feature type="domain" description="HTH lysR-type" evidence="5">
    <location>
        <begin position="10"/>
        <end position="67"/>
    </location>
</feature>
<comment type="caution">
    <text evidence="6">The sequence shown here is derived from an EMBL/GenBank/DDBJ whole genome shotgun (WGS) entry which is preliminary data.</text>
</comment>
<keyword evidence="7" id="KW-1185">Reference proteome</keyword>
<proteinExistence type="inferred from homology"/>
<accession>A0ABW9GQG9</accession>
<dbReference type="PANTHER" id="PTHR30537">
    <property type="entry name" value="HTH-TYPE TRANSCRIPTIONAL REGULATOR"/>
    <property type="match status" value="1"/>
</dbReference>
<evidence type="ECO:0000259" key="5">
    <source>
        <dbReference type="PROSITE" id="PS50931"/>
    </source>
</evidence>
<dbReference type="InterPro" id="IPR058163">
    <property type="entry name" value="LysR-type_TF_proteobact-type"/>
</dbReference>
<dbReference type="Proteomes" id="UP001630969">
    <property type="component" value="Unassembled WGS sequence"/>
</dbReference>
<name>A0ABW9GQG9_9GAMM</name>
<dbReference type="Gene3D" id="1.10.10.10">
    <property type="entry name" value="Winged helix-like DNA-binding domain superfamily/Winged helix DNA-binding domain"/>
    <property type="match status" value="1"/>
</dbReference>
<evidence type="ECO:0000256" key="2">
    <source>
        <dbReference type="ARBA" id="ARBA00023015"/>
    </source>
</evidence>
<keyword evidence="3" id="KW-0238">DNA-binding</keyword>
<dbReference type="EMBL" id="JBGXBU010000001">
    <property type="protein sequence ID" value="MFM4891741.1"/>
    <property type="molecule type" value="Genomic_DNA"/>
</dbReference>
<protein>
    <submittedName>
        <fullName evidence="6">LysR family transcriptional regulator</fullName>
    </submittedName>
</protein>
<dbReference type="PRINTS" id="PR00039">
    <property type="entry name" value="HTHLYSR"/>
</dbReference>
<sequence length="297" mass="32763">MIWSPPRSQLPLYGLQVFECAARHLSFTLAADELCVSPGAVSKQIAQLEARLGHPLFLRGTRCLALTPAAEQLLPYVSEGLARMGEGLSALQALPQQQAISIKVPSCASRWLLRQLQACEGEAVEVRGSHSHGIDFSREPFDLAIVYQPCQGRAPHSQPLFRERLTPICAPAFAARHALFERPITDLLTLPLLHASADRRDWRNWFAAFVETPWLPRGGQLFDTLDLAMNAALQGFGISLGDPTIVAEELESGVLVAPFAPVLSTDHEYALLMRPDSQRAGVHRVHEWLCNSVQPLR</sequence>
<dbReference type="Pfam" id="PF03466">
    <property type="entry name" value="LysR_substrate"/>
    <property type="match status" value="1"/>
</dbReference>
<gene>
    <name evidence="6" type="ORF">ACEUDJ_02440</name>
</gene>
<evidence type="ECO:0000313" key="7">
    <source>
        <dbReference type="Proteomes" id="UP001630969"/>
    </source>
</evidence>
<dbReference type="SUPFAM" id="SSF53850">
    <property type="entry name" value="Periplasmic binding protein-like II"/>
    <property type="match status" value="1"/>
</dbReference>